<proteinExistence type="predicted"/>
<dbReference type="AlphaFoldDB" id="A0A6A6QSV6"/>
<gene>
    <name evidence="2" type="ORF">BU16DRAFT_509845</name>
</gene>
<dbReference type="EMBL" id="MU004189">
    <property type="protein sequence ID" value="KAF2495194.1"/>
    <property type="molecule type" value="Genomic_DNA"/>
</dbReference>
<evidence type="ECO:0000313" key="3">
    <source>
        <dbReference type="Proteomes" id="UP000799750"/>
    </source>
</evidence>
<name>A0A6A6QSV6_9PEZI</name>
<evidence type="ECO:0000313" key="2">
    <source>
        <dbReference type="EMBL" id="KAF2495194.1"/>
    </source>
</evidence>
<dbReference type="PANTHER" id="PTHR10622:SF11">
    <property type="entry name" value="HET-DOMAIN-CONTAINING PROTEIN"/>
    <property type="match status" value="1"/>
</dbReference>
<protein>
    <submittedName>
        <fullName evidence="2">HET-domain-containing protein</fullName>
    </submittedName>
</protein>
<dbReference type="PANTHER" id="PTHR10622">
    <property type="entry name" value="HET DOMAIN-CONTAINING PROTEIN"/>
    <property type="match status" value="1"/>
</dbReference>
<reference evidence="2" key="1">
    <citation type="journal article" date="2020" name="Stud. Mycol.">
        <title>101 Dothideomycetes genomes: a test case for predicting lifestyles and emergence of pathogens.</title>
        <authorList>
            <person name="Haridas S."/>
            <person name="Albert R."/>
            <person name="Binder M."/>
            <person name="Bloem J."/>
            <person name="Labutti K."/>
            <person name="Salamov A."/>
            <person name="Andreopoulos B."/>
            <person name="Baker S."/>
            <person name="Barry K."/>
            <person name="Bills G."/>
            <person name="Bluhm B."/>
            <person name="Cannon C."/>
            <person name="Castanera R."/>
            <person name="Culley D."/>
            <person name="Daum C."/>
            <person name="Ezra D."/>
            <person name="Gonzalez J."/>
            <person name="Henrissat B."/>
            <person name="Kuo A."/>
            <person name="Liang C."/>
            <person name="Lipzen A."/>
            <person name="Lutzoni F."/>
            <person name="Magnuson J."/>
            <person name="Mondo S."/>
            <person name="Nolan M."/>
            <person name="Ohm R."/>
            <person name="Pangilinan J."/>
            <person name="Park H.-J."/>
            <person name="Ramirez L."/>
            <person name="Alfaro M."/>
            <person name="Sun H."/>
            <person name="Tritt A."/>
            <person name="Yoshinaga Y."/>
            <person name="Zwiers L.-H."/>
            <person name="Turgeon B."/>
            <person name="Goodwin S."/>
            <person name="Spatafora J."/>
            <person name="Crous P."/>
            <person name="Grigoriev I."/>
        </authorList>
    </citation>
    <scope>NUCLEOTIDE SEQUENCE</scope>
    <source>
        <strain evidence="2">CBS 269.34</strain>
    </source>
</reference>
<organism evidence="2 3">
    <name type="scientific">Lophium mytilinum</name>
    <dbReference type="NCBI Taxonomy" id="390894"/>
    <lineage>
        <taxon>Eukaryota</taxon>
        <taxon>Fungi</taxon>
        <taxon>Dikarya</taxon>
        <taxon>Ascomycota</taxon>
        <taxon>Pezizomycotina</taxon>
        <taxon>Dothideomycetes</taxon>
        <taxon>Pleosporomycetidae</taxon>
        <taxon>Mytilinidiales</taxon>
        <taxon>Mytilinidiaceae</taxon>
        <taxon>Lophium</taxon>
    </lineage>
</organism>
<keyword evidence="3" id="KW-1185">Reference proteome</keyword>
<dbReference type="InterPro" id="IPR010730">
    <property type="entry name" value="HET"/>
</dbReference>
<feature type="domain" description="Heterokaryon incompatibility" evidence="1">
    <location>
        <begin position="25"/>
        <end position="117"/>
    </location>
</feature>
<evidence type="ECO:0000259" key="1">
    <source>
        <dbReference type="Pfam" id="PF06985"/>
    </source>
</evidence>
<accession>A0A6A6QSV6</accession>
<sequence>MRLLKVGDDGELSLVEFVGSNIPRYAILSHTWGSDDQEVTLKDLTESPDRGKTKAGYEKIRFCTSEAAKNGLPFSWVDTCCIDKLSSSDLTESINSMFRWYRDAAKCFVFLSDVSNSGSADWKSAWRHSRWFTRGWTLQELVAPAKLEFFSAEGASIGIKDSMVQEIHEITGISTEALQGRPLSQFSIDERLSWAARRETKREEDSAYSLLGIFDIHMPLIYGEGRTKAFNRLRREIQTSLTELRVVINVPSLSLTPAGSKMSDIKSWIDPPEYKREFEKAQMIRMPDTGDYILNDPVYKSWKSETSTKYGLGLDIVTSEVPPVLFIKGKMTLPRIA</sequence>
<dbReference type="OrthoDB" id="1577640at2759"/>
<dbReference type="Proteomes" id="UP000799750">
    <property type="component" value="Unassembled WGS sequence"/>
</dbReference>
<dbReference type="Pfam" id="PF06985">
    <property type="entry name" value="HET"/>
    <property type="match status" value="1"/>
</dbReference>